<feature type="active site" description="Acyl-thioester intermediate" evidence="2">
    <location>
        <position position="258"/>
    </location>
</feature>
<dbReference type="AlphaFoldDB" id="A0A4P8XZG3"/>
<keyword evidence="1" id="KW-0378">Hydrolase</keyword>
<dbReference type="InterPro" id="IPR009835">
    <property type="entry name" value="SrtB"/>
</dbReference>
<keyword evidence="3" id="KW-0472">Membrane</keyword>
<dbReference type="Proteomes" id="UP000301475">
    <property type="component" value="Chromosome"/>
</dbReference>
<feature type="active site" description="Proton donor/acceptor" evidence="2">
    <location>
        <position position="158"/>
    </location>
</feature>
<feature type="transmembrane region" description="Helical" evidence="3">
    <location>
        <begin position="12"/>
        <end position="34"/>
    </location>
</feature>
<name>A0A4P8XZG3_9FIRM</name>
<evidence type="ECO:0000256" key="2">
    <source>
        <dbReference type="PIRSR" id="PIRSR605754-1"/>
    </source>
</evidence>
<dbReference type="GO" id="GO:0016787">
    <property type="term" value="F:hydrolase activity"/>
    <property type="evidence" value="ECO:0007669"/>
    <property type="project" value="UniProtKB-KW"/>
</dbReference>
<gene>
    <name evidence="4" type="ORF">E5Z56_09860</name>
</gene>
<dbReference type="SUPFAM" id="SSF63817">
    <property type="entry name" value="Sortase"/>
    <property type="match status" value="1"/>
</dbReference>
<sequence>MPQMKRKKLKTPVIYYVFAGILLLILAFAGYQALKIYLPQSEESKGFESIKEEAGIKDISAQEIIGSTEPSQSGETDNKTENAADNTPVLTLTQKNSDFVGWLSIEDTVIDYPVMKSDESDPEFYLHRDFDKNYSYSGTLFIGEGCDADSDAFVIYGHNMNSGSMFGSLDSYKSGSFALEHKDIVFRTVKENRVYRVFAAFQTKLLPEDSKEFAYYRSVGELSKDEYEGVLENVRNMSLISLNEAPKYPEQIMFLSTCYYHTDEGRFVVAAYRIA</sequence>
<accession>A0A4P8XZG3</accession>
<keyword evidence="3" id="KW-0812">Transmembrane</keyword>
<dbReference type="Gene3D" id="2.40.260.10">
    <property type="entry name" value="Sortase"/>
    <property type="match status" value="1"/>
</dbReference>
<dbReference type="OrthoDB" id="9806013at2"/>
<dbReference type="InterPro" id="IPR005754">
    <property type="entry name" value="Sortase"/>
</dbReference>
<evidence type="ECO:0000313" key="5">
    <source>
        <dbReference type="Proteomes" id="UP000301475"/>
    </source>
</evidence>
<dbReference type="Pfam" id="PF04203">
    <property type="entry name" value="Sortase"/>
    <property type="match status" value="1"/>
</dbReference>
<protein>
    <submittedName>
        <fullName evidence="4">Class B sortase</fullName>
    </submittedName>
</protein>
<reference evidence="4 5" key="1">
    <citation type="submission" date="2019-04" db="EMBL/GenBank/DDBJ databases">
        <authorList>
            <person name="Embree M."/>
            <person name="Gaffney J.R."/>
        </authorList>
    </citation>
    <scope>NUCLEOTIDE SEQUENCE [LARGE SCALE GENOMIC DNA]</scope>
    <source>
        <strain evidence="4 5">JE7A12</strain>
    </source>
</reference>
<keyword evidence="5" id="KW-1185">Reference proteome</keyword>
<organism evidence="4 5">
    <name type="scientific">Ruminococcus bovis</name>
    <dbReference type="NCBI Taxonomy" id="2564099"/>
    <lineage>
        <taxon>Bacteria</taxon>
        <taxon>Bacillati</taxon>
        <taxon>Bacillota</taxon>
        <taxon>Clostridia</taxon>
        <taxon>Eubacteriales</taxon>
        <taxon>Oscillospiraceae</taxon>
        <taxon>Ruminococcus</taxon>
    </lineage>
</organism>
<dbReference type="InterPro" id="IPR023365">
    <property type="entry name" value="Sortase_dom-sf"/>
</dbReference>
<dbReference type="CDD" id="cd05826">
    <property type="entry name" value="Sortase_B"/>
    <property type="match status" value="1"/>
</dbReference>
<dbReference type="KEGG" id="ruj:E5Z56_09860"/>
<evidence type="ECO:0000256" key="3">
    <source>
        <dbReference type="SAM" id="Phobius"/>
    </source>
</evidence>
<evidence type="ECO:0000313" key="4">
    <source>
        <dbReference type="EMBL" id="QCT07639.1"/>
    </source>
</evidence>
<proteinExistence type="predicted"/>
<evidence type="ECO:0000256" key="1">
    <source>
        <dbReference type="ARBA" id="ARBA00022801"/>
    </source>
</evidence>
<keyword evidence="3" id="KW-1133">Transmembrane helix</keyword>
<dbReference type="EMBL" id="CP039381">
    <property type="protein sequence ID" value="QCT07639.1"/>
    <property type="molecule type" value="Genomic_DNA"/>
</dbReference>